<gene>
    <name evidence="2" type="primary">cas5e</name>
    <name evidence="2" type="ORF">ACFP5Y_05940</name>
</gene>
<comment type="caution">
    <text evidence="2">The sequence shown here is derived from an EMBL/GenBank/DDBJ whole genome shotgun (WGS) entry which is preliminary data.</text>
</comment>
<keyword evidence="3" id="KW-1185">Reference proteome</keyword>
<evidence type="ECO:0000256" key="1">
    <source>
        <dbReference type="ARBA" id="ARBA00023118"/>
    </source>
</evidence>
<evidence type="ECO:0000313" key="2">
    <source>
        <dbReference type="EMBL" id="MFC6180753.1"/>
    </source>
</evidence>
<dbReference type="RefSeq" id="WP_137628366.1">
    <property type="nucleotide sequence ID" value="NZ_BJDJ01000008.1"/>
</dbReference>
<dbReference type="CDD" id="cd09756">
    <property type="entry name" value="Cas5_I-E"/>
    <property type="match status" value="1"/>
</dbReference>
<name>A0ABW1RZ40_9LACO</name>
<dbReference type="InterPro" id="IPR013422">
    <property type="entry name" value="CRISPR-assoc_prot_Cas5_N"/>
</dbReference>
<reference evidence="3" key="1">
    <citation type="journal article" date="2019" name="Int. J. Syst. Evol. Microbiol.">
        <title>The Global Catalogue of Microorganisms (GCM) 10K type strain sequencing project: providing services to taxonomists for standard genome sequencing and annotation.</title>
        <authorList>
            <consortium name="The Broad Institute Genomics Platform"/>
            <consortium name="The Broad Institute Genome Sequencing Center for Infectious Disease"/>
            <person name="Wu L."/>
            <person name="Ma J."/>
        </authorList>
    </citation>
    <scope>NUCLEOTIDE SEQUENCE [LARGE SCALE GENOMIC DNA]</scope>
    <source>
        <strain evidence="3">CCM 8933</strain>
    </source>
</reference>
<sequence>MKTLTIRFAAPLQSYGNEASFNYRTTNPYPTKSAVIGMVAAALGYQRTDQRILQLNELSFAVRIDQVGSILTDYQVVEWKANSRKVTYRDYIQDAVFMVALGSEDVTLIETIEQALHQPRFPLFFGRRSNPPAGVLKTQQFSDMQPVAVLKIVDWRASSWYQRKAECQKKTPILDIIADANLIPDGDSTIVKDNVGSFDQRNRYHKFRAIARTTVKSADLNVSTDHDIMGAI</sequence>
<organism evidence="2 3">
    <name type="scientific">Lactiplantibacillus daowaiensis</name>
    <dbReference type="NCBI Taxonomy" id="2559918"/>
    <lineage>
        <taxon>Bacteria</taxon>
        <taxon>Bacillati</taxon>
        <taxon>Bacillota</taxon>
        <taxon>Bacilli</taxon>
        <taxon>Lactobacillales</taxon>
        <taxon>Lactobacillaceae</taxon>
        <taxon>Lactiplantibacillus</taxon>
    </lineage>
</organism>
<dbReference type="Proteomes" id="UP001596282">
    <property type="component" value="Unassembled WGS sequence"/>
</dbReference>
<dbReference type="Pfam" id="PF09704">
    <property type="entry name" value="Cas_Cas5d"/>
    <property type="match status" value="1"/>
</dbReference>
<proteinExistence type="predicted"/>
<dbReference type="InterPro" id="IPR021124">
    <property type="entry name" value="CRISPR-assoc_prot_Cas5"/>
</dbReference>
<protein>
    <submittedName>
        <fullName evidence="2">Type I-E CRISPR-associated protein Cas5/CasD</fullName>
    </submittedName>
</protein>
<dbReference type="NCBIfam" id="TIGR02593">
    <property type="entry name" value="CRISPR_cas5"/>
    <property type="match status" value="1"/>
</dbReference>
<dbReference type="EMBL" id="JBHSSC010000016">
    <property type="protein sequence ID" value="MFC6180753.1"/>
    <property type="molecule type" value="Genomic_DNA"/>
</dbReference>
<accession>A0ABW1RZ40</accession>
<evidence type="ECO:0000313" key="3">
    <source>
        <dbReference type="Proteomes" id="UP001596282"/>
    </source>
</evidence>
<keyword evidence="1" id="KW-0051">Antiviral defense</keyword>
<dbReference type="Gene3D" id="3.30.70.2660">
    <property type="match status" value="1"/>
</dbReference>
<dbReference type="NCBIfam" id="TIGR01868">
    <property type="entry name" value="casD_Cas5e"/>
    <property type="match status" value="1"/>
</dbReference>
<dbReference type="InterPro" id="IPR010147">
    <property type="entry name" value="CRISPR-assoc_prot_CasD"/>
</dbReference>